<keyword evidence="6" id="KW-0799">Topoisomerase</keyword>
<protein>
    <recommendedName>
        <fullName evidence="3">DNA topoisomerase (ATP-hydrolyzing)</fullName>
        <ecNumber evidence="3">5.6.2.2</ecNumber>
    </recommendedName>
</protein>
<accession>A0ABW5P926</accession>
<comment type="catalytic activity">
    <reaction evidence="1">
        <text>ATP-dependent breakage, passage and rejoining of double-stranded DNA.</text>
        <dbReference type="EC" id="5.6.2.2"/>
    </reaction>
</comment>
<evidence type="ECO:0000259" key="9">
    <source>
        <dbReference type="SMART" id="SM00418"/>
    </source>
</evidence>
<evidence type="ECO:0000256" key="4">
    <source>
        <dbReference type="ARBA" id="ARBA00022741"/>
    </source>
</evidence>
<dbReference type="CDD" id="cd00090">
    <property type="entry name" value="HTH_ARSR"/>
    <property type="match status" value="1"/>
</dbReference>
<keyword evidence="5" id="KW-0067">ATP-binding</keyword>
<evidence type="ECO:0000256" key="3">
    <source>
        <dbReference type="ARBA" id="ARBA00012895"/>
    </source>
</evidence>
<name>A0ABW5P926_9BACL</name>
<dbReference type="Proteomes" id="UP001597541">
    <property type="component" value="Unassembled WGS sequence"/>
</dbReference>
<sequence length="375" mass="41330">MSFLTRDYGVEMDAVKAQLAELQNFVTQIANSLPKDTPIHSGGGPSGKFLVERNAGQGETGGIYFSGNYHGEKWHYRWEPQERAVHQLLSLDGDKVAKILSALGHKQRIEILRAVLQQPMTGAELVDHLNMGTTGQLYHHIKALQGADLLRQEERGGSYTIPGHRMLPFLLLLAAGSELLDTSEYMELSEARNNAGQYLGSSSEEYDPHLLLRSVLENTIAEHQAGFCSNVSVAFHSDGSVTVADNGRGIPIQAFPNSEKPLVQAVLTEINRQSSASINAPNGVKGITIPIVNALSQKLTVEVRREGKVFRQEYKHGIPQTSLLTVGLTNETGTSLTFLPDKEIFHSRFDQCIFANEIEKISETFPKLKIDLITE</sequence>
<evidence type="ECO:0000256" key="8">
    <source>
        <dbReference type="ARBA" id="ARBA00023235"/>
    </source>
</evidence>
<comment type="caution">
    <text evidence="10">The sequence shown here is derived from an EMBL/GenBank/DDBJ whole genome shotgun (WGS) entry which is preliminary data.</text>
</comment>
<evidence type="ECO:0000313" key="10">
    <source>
        <dbReference type="EMBL" id="MFD2611485.1"/>
    </source>
</evidence>
<dbReference type="PANTHER" id="PTHR45866:SF1">
    <property type="entry name" value="DNA GYRASE SUBUNIT B, MITOCHONDRIAL"/>
    <property type="match status" value="1"/>
</dbReference>
<reference evidence="11" key="1">
    <citation type="journal article" date="2019" name="Int. J. Syst. Evol. Microbiol.">
        <title>The Global Catalogue of Microorganisms (GCM) 10K type strain sequencing project: providing services to taxonomists for standard genome sequencing and annotation.</title>
        <authorList>
            <consortium name="The Broad Institute Genomics Platform"/>
            <consortium name="The Broad Institute Genome Sequencing Center for Infectious Disease"/>
            <person name="Wu L."/>
            <person name="Ma J."/>
        </authorList>
    </citation>
    <scope>NUCLEOTIDE SEQUENCE [LARGE SCALE GENOMIC DNA]</scope>
    <source>
        <strain evidence="11">KCTC 3950</strain>
    </source>
</reference>
<dbReference type="Gene3D" id="3.30.565.10">
    <property type="entry name" value="Histidine kinase-like ATPase, C-terminal domain"/>
    <property type="match status" value="1"/>
</dbReference>
<dbReference type="InterPro" id="IPR036890">
    <property type="entry name" value="HATPase_C_sf"/>
</dbReference>
<dbReference type="EMBL" id="JBHUME010000002">
    <property type="protein sequence ID" value="MFD2611485.1"/>
    <property type="molecule type" value="Genomic_DNA"/>
</dbReference>
<evidence type="ECO:0000256" key="2">
    <source>
        <dbReference type="ARBA" id="ARBA00010708"/>
    </source>
</evidence>
<dbReference type="SMART" id="SM00418">
    <property type="entry name" value="HTH_ARSR"/>
    <property type="match status" value="1"/>
</dbReference>
<dbReference type="InterPro" id="IPR001845">
    <property type="entry name" value="HTH_ArsR_DNA-bd_dom"/>
</dbReference>
<dbReference type="PRINTS" id="PR00418">
    <property type="entry name" value="TPI2FAMILY"/>
</dbReference>
<dbReference type="SUPFAM" id="SSF46785">
    <property type="entry name" value="Winged helix' DNA-binding domain"/>
    <property type="match status" value="1"/>
</dbReference>
<comment type="similarity">
    <text evidence="2">Belongs to the type II topoisomerase GyrB family.</text>
</comment>
<dbReference type="Gene3D" id="1.10.10.10">
    <property type="entry name" value="Winged helix-like DNA-binding domain superfamily/Winged helix DNA-binding domain"/>
    <property type="match status" value="1"/>
</dbReference>
<proteinExistence type="inferred from homology"/>
<evidence type="ECO:0000256" key="6">
    <source>
        <dbReference type="ARBA" id="ARBA00023029"/>
    </source>
</evidence>
<dbReference type="EC" id="5.6.2.2" evidence="3"/>
<evidence type="ECO:0000256" key="7">
    <source>
        <dbReference type="ARBA" id="ARBA00023125"/>
    </source>
</evidence>
<feature type="domain" description="HTH arsR-type" evidence="9">
    <location>
        <begin position="98"/>
        <end position="174"/>
    </location>
</feature>
<dbReference type="InterPro" id="IPR011991">
    <property type="entry name" value="ArsR-like_HTH"/>
</dbReference>
<keyword evidence="8" id="KW-0413">Isomerase</keyword>
<dbReference type="InterPro" id="IPR036388">
    <property type="entry name" value="WH-like_DNA-bd_sf"/>
</dbReference>
<keyword evidence="4" id="KW-0547">Nucleotide-binding</keyword>
<dbReference type="InterPro" id="IPR036390">
    <property type="entry name" value="WH_DNA-bd_sf"/>
</dbReference>
<evidence type="ECO:0000256" key="1">
    <source>
        <dbReference type="ARBA" id="ARBA00000185"/>
    </source>
</evidence>
<dbReference type="SUPFAM" id="SSF55874">
    <property type="entry name" value="ATPase domain of HSP90 chaperone/DNA topoisomerase II/histidine kinase"/>
    <property type="match status" value="1"/>
</dbReference>
<evidence type="ECO:0000256" key="5">
    <source>
        <dbReference type="ARBA" id="ARBA00022840"/>
    </source>
</evidence>
<keyword evidence="7" id="KW-0238">DNA-binding</keyword>
<gene>
    <name evidence="10" type="ORF">ACFSUF_03505</name>
</gene>
<evidence type="ECO:0000313" key="11">
    <source>
        <dbReference type="Proteomes" id="UP001597541"/>
    </source>
</evidence>
<dbReference type="PANTHER" id="PTHR45866">
    <property type="entry name" value="DNA GYRASE/TOPOISOMERASE SUBUNIT B"/>
    <property type="match status" value="1"/>
</dbReference>
<dbReference type="RefSeq" id="WP_377600135.1">
    <property type="nucleotide sequence ID" value="NZ_JBHUME010000002.1"/>
</dbReference>
<dbReference type="Pfam" id="PF01022">
    <property type="entry name" value="HTH_5"/>
    <property type="match status" value="1"/>
</dbReference>
<organism evidence="10 11">
    <name type="scientific">Paenibacillus gansuensis</name>
    <dbReference type="NCBI Taxonomy" id="306542"/>
    <lineage>
        <taxon>Bacteria</taxon>
        <taxon>Bacillati</taxon>
        <taxon>Bacillota</taxon>
        <taxon>Bacilli</taxon>
        <taxon>Bacillales</taxon>
        <taxon>Paenibacillaceae</taxon>
        <taxon>Paenibacillus</taxon>
    </lineage>
</organism>
<keyword evidence="11" id="KW-1185">Reference proteome</keyword>